<dbReference type="InterPro" id="IPR036457">
    <property type="entry name" value="PPM-type-like_dom_sf"/>
</dbReference>
<dbReference type="AlphaFoldDB" id="A0A1G7UYJ2"/>
<dbReference type="STRING" id="83401.SAMN05421742_101453"/>
<dbReference type="Proteomes" id="UP000217076">
    <property type="component" value="Unassembled WGS sequence"/>
</dbReference>
<keyword evidence="2" id="KW-1133">Transmembrane helix</keyword>
<accession>A0A1G7UYJ2</accession>
<dbReference type="CDD" id="cd06225">
    <property type="entry name" value="HAMP"/>
    <property type="match status" value="1"/>
</dbReference>
<keyword evidence="5" id="KW-1185">Reference proteome</keyword>
<keyword evidence="2" id="KW-0812">Transmembrane</keyword>
<dbReference type="PANTHER" id="PTHR43156">
    <property type="entry name" value="STAGE II SPORULATION PROTEIN E-RELATED"/>
    <property type="match status" value="1"/>
</dbReference>
<name>A0A1G7UYJ2_9PROT</name>
<dbReference type="Gene3D" id="3.60.40.10">
    <property type="entry name" value="PPM-type phosphatase domain"/>
    <property type="match status" value="1"/>
</dbReference>
<keyword evidence="1" id="KW-0378">Hydrolase</keyword>
<evidence type="ECO:0000313" key="5">
    <source>
        <dbReference type="Proteomes" id="UP000217076"/>
    </source>
</evidence>
<dbReference type="SMART" id="SM00304">
    <property type="entry name" value="HAMP"/>
    <property type="match status" value="1"/>
</dbReference>
<dbReference type="Pfam" id="PF00672">
    <property type="entry name" value="HAMP"/>
    <property type="match status" value="1"/>
</dbReference>
<dbReference type="InterPro" id="IPR052016">
    <property type="entry name" value="Bact_Sigma-Reg"/>
</dbReference>
<keyword evidence="2" id="KW-0472">Membrane</keyword>
<gene>
    <name evidence="4" type="ORF">SAMN05421742_101453</name>
</gene>
<dbReference type="GO" id="GO:0016791">
    <property type="term" value="F:phosphatase activity"/>
    <property type="evidence" value="ECO:0007669"/>
    <property type="project" value="TreeGrafter"/>
</dbReference>
<dbReference type="Gene3D" id="6.10.340.10">
    <property type="match status" value="1"/>
</dbReference>
<dbReference type="GO" id="GO:0007165">
    <property type="term" value="P:signal transduction"/>
    <property type="evidence" value="ECO:0007669"/>
    <property type="project" value="InterPro"/>
</dbReference>
<dbReference type="Pfam" id="PF07228">
    <property type="entry name" value="SpoIIE"/>
    <property type="match status" value="1"/>
</dbReference>
<protein>
    <submittedName>
        <fullName evidence="4">Sigma-B regulation protein RsbU (Phosphoserine phosphatase)</fullName>
    </submittedName>
</protein>
<organism evidence="4 5">
    <name type="scientific">Roseospirillum parvum</name>
    <dbReference type="NCBI Taxonomy" id="83401"/>
    <lineage>
        <taxon>Bacteria</taxon>
        <taxon>Pseudomonadati</taxon>
        <taxon>Pseudomonadota</taxon>
        <taxon>Alphaproteobacteria</taxon>
        <taxon>Rhodospirillales</taxon>
        <taxon>Rhodospirillaceae</taxon>
        <taxon>Roseospirillum</taxon>
    </lineage>
</organism>
<dbReference type="OrthoDB" id="9802500at2"/>
<evidence type="ECO:0000259" key="3">
    <source>
        <dbReference type="PROSITE" id="PS50885"/>
    </source>
</evidence>
<dbReference type="SUPFAM" id="SSF81606">
    <property type="entry name" value="PP2C-like"/>
    <property type="match status" value="1"/>
</dbReference>
<dbReference type="PANTHER" id="PTHR43156:SF2">
    <property type="entry name" value="STAGE II SPORULATION PROTEIN E"/>
    <property type="match status" value="1"/>
</dbReference>
<dbReference type="InterPro" id="IPR003660">
    <property type="entry name" value="HAMP_dom"/>
</dbReference>
<proteinExistence type="predicted"/>
<feature type="transmembrane region" description="Helical" evidence="2">
    <location>
        <begin position="188"/>
        <end position="210"/>
    </location>
</feature>
<dbReference type="RefSeq" id="WP_092614711.1">
    <property type="nucleotide sequence ID" value="NZ_FNCV01000001.1"/>
</dbReference>
<evidence type="ECO:0000256" key="1">
    <source>
        <dbReference type="ARBA" id="ARBA00022801"/>
    </source>
</evidence>
<dbReference type="PROSITE" id="PS50885">
    <property type="entry name" value="HAMP"/>
    <property type="match status" value="1"/>
</dbReference>
<dbReference type="SMART" id="SM00331">
    <property type="entry name" value="PP2C_SIG"/>
    <property type="match status" value="1"/>
</dbReference>
<feature type="domain" description="HAMP" evidence="3">
    <location>
        <begin position="211"/>
        <end position="263"/>
    </location>
</feature>
<dbReference type="GO" id="GO:0016020">
    <property type="term" value="C:membrane"/>
    <property type="evidence" value="ECO:0007669"/>
    <property type="project" value="InterPro"/>
</dbReference>
<dbReference type="SUPFAM" id="SSF158472">
    <property type="entry name" value="HAMP domain-like"/>
    <property type="match status" value="1"/>
</dbReference>
<dbReference type="InterPro" id="IPR001932">
    <property type="entry name" value="PPM-type_phosphatase-like_dom"/>
</dbReference>
<evidence type="ECO:0000313" key="4">
    <source>
        <dbReference type="EMBL" id="SDG51780.1"/>
    </source>
</evidence>
<sequence>MSIQWKLLVVILVVALPPLLMIAWLDRAALSDLGDELRLVRREALVMEAGQRLQGLAQLHAADLMASADEVPPPGPLPGLDLSRHQPPEAWAGALEAQVVAAGAIGAGEVQSGAAALLAATALSRPAGFVIGRRGGDGAASRVVAFARLGARLGDSPRALALTLPVAALEPALLAAEARAAGAIERHLAVSGTALALFLTIAVAFSVIFARTITRPLASLNRAVRDMAEGHLDAKVILRTGDEIEALADSVNQMLPKLRDRLKMRDALSLAMEVQQHLLPAAPPVIGGFDIAGQSVYCDETGGDYYDFIDLSELAPERIGVAVGDVTGHGVAAALLMTTARALLRSRARLADHGPALLQALGRTVGEINRHLAEDTQGGRFMTLFYAIVDGGDATIRWVSAGHLPALIYDPETDYVHRLEGEDIPLGIDPDWTFRAQERGGWMKGQIIAIGTDGIYETKNPEGEMFGQQRFVRVLRRHADRPAAEICAAVVRALARFRGGRAQEDDVTLVIVRKLA</sequence>
<evidence type="ECO:0000256" key="2">
    <source>
        <dbReference type="SAM" id="Phobius"/>
    </source>
</evidence>
<dbReference type="EMBL" id="FNCV01000001">
    <property type="protein sequence ID" value="SDG51780.1"/>
    <property type="molecule type" value="Genomic_DNA"/>
</dbReference>
<feature type="transmembrane region" description="Helical" evidence="2">
    <location>
        <begin position="7"/>
        <end position="25"/>
    </location>
</feature>
<reference evidence="5" key="1">
    <citation type="submission" date="2016-10" db="EMBL/GenBank/DDBJ databases">
        <authorList>
            <person name="Varghese N."/>
            <person name="Submissions S."/>
        </authorList>
    </citation>
    <scope>NUCLEOTIDE SEQUENCE [LARGE SCALE GENOMIC DNA]</scope>
    <source>
        <strain evidence="5">930I</strain>
    </source>
</reference>